<dbReference type="RefSeq" id="XP_040948283.1">
    <property type="nucleotide sequence ID" value="XM_041092349.1"/>
</dbReference>
<dbReference type="PANTHER" id="PTHR12956:SF61">
    <property type="entry name" value="TRNA (MET) CYTIDINE ACETYLTRANSFERASE-RELATED"/>
    <property type="match status" value="1"/>
</dbReference>
<feature type="domain" description="Reverse transcriptase Ty1/copia-type" evidence="3">
    <location>
        <begin position="136"/>
        <end position="303"/>
    </location>
</feature>
<keyword evidence="4" id="KW-1185">Reference proteome</keyword>
<protein>
    <submittedName>
        <fullName evidence="5">Uncharacterized protein isoform X1</fullName>
    </submittedName>
</protein>
<proteinExistence type="predicted"/>
<feature type="compositionally biased region" description="Basic residues" evidence="1">
    <location>
        <begin position="659"/>
        <end position="681"/>
    </location>
</feature>
<dbReference type="InterPro" id="IPR043502">
    <property type="entry name" value="DNA/RNA_pol_sf"/>
</dbReference>
<dbReference type="InterPro" id="IPR013103">
    <property type="entry name" value="RVT_2"/>
</dbReference>
<name>A0ABM3A2B5_GOSHI</name>
<evidence type="ECO:0000259" key="2">
    <source>
        <dbReference type="Pfam" id="PF04765"/>
    </source>
</evidence>
<feature type="region of interest" description="Disordered" evidence="1">
    <location>
        <begin position="1"/>
        <end position="62"/>
    </location>
</feature>
<evidence type="ECO:0000259" key="3">
    <source>
        <dbReference type="Pfam" id="PF07727"/>
    </source>
</evidence>
<dbReference type="PANTHER" id="PTHR12956">
    <property type="entry name" value="ALKALINE CERAMIDASE-RELATED"/>
    <property type="match status" value="1"/>
</dbReference>
<dbReference type="GeneID" id="107903567"/>
<dbReference type="InterPro" id="IPR006852">
    <property type="entry name" value="TOD1_MUCI70"/>
</dbReference>
<dbReference type="Pfam" id="PF07727">
    <property type="entry name" value="RVT_2"/>
    <property type="match status" value="1"/>
</dbReference>
<evidence type="ECO:0000313" key="5">
    <source>
        <dbReference type="RefSeq" id="XP_040948283.1"/>
    </source>
</evidence>
<evidence type="ECO:0000313" key="4">
    <source>
        <dbReference type="Proteomes" id="UP000818029"/>
    </source>
</evidence>
<reference evidence="5" key="2">
    <citation type="submission" date="2025-08" db="UniProtKB">
        <authorList>
            <consortium name="RefSeq"/>
        </authorList>
    </citation>
    <scope>IDENTIFICATION</scope>
</reference>
<dbReference type="Pfam" id="PF04765">
    <property type="entry name" value="TOD1_MUCI70"/>
    <property type="match status" value="1"/>
</dbReference>
<dbReference type="SUPFAM" id="SSF56672">
    <property type="entry name" value="DNA/RNA polymerases"/>
    <property type="match status" value="1"/>
</dbReference>
<gene>
    <name evidence="5" type="primary">LOC107903567</name>
</gene>
<feature type="region of interest" description="Disordered" evidence="1">
    <location>
        <begin position="646"/>
        <end position="683"/>
    </location>
</feature>
<organism evidence="4 5">
    <name type="scientific">Gossypium hirsutum</name>
    <name type="common">Upland cotton</name>
    <name type="synonym">Gossypium mexicanum</name>
    <dbReference type="NCBI Taxonomy" id="3635"/>
    <lineage>
        <taxon>Eukaryota</taxon>
        <taxon>Viridiplantae</taxon>
        <taxon>Streptophyta</taxon>
        <taxon>Embryophyta</taxon>
        <taxon>Tracheophyta</taxon>
        <taxon>Spermatophyta</taxon>
        <taxon>Magnoliopsida</taxon>
        <taxon>eudicotyledons</taxon>
        <taxon>Gunneridae</taxon>
        <taxon>Pentapetalae</taxon>
        <taxon>rosids</taxon>
        <taxon>malvids</taxon>
        <taxon>Malvales</taxon>
        <taxon>Malvaceae</taxon>
        <taxon>Malvoideae</taxon>
        <taxon>Gossypium</taxon>
    </lineage>
</organism>
<accession>A0ABM3A2B5</accession>
<reference evidence="4" key="1">
    <citation type="journal article" date="2020" name="Nat. Genet.">
        <title>Genomic diversifications of five Gossypium allopolyploid species and their impact on cotton improvement.</title>
        <authorList>
            <person name="Chen Z.J."/>
            <person name="Sreedasyam A."/>
            <person name="Ando A."/>
            <person name="Song Q."/>
            <person name="De Santiago L.M."/>
            <person name="Hulse-Kemp A.M."/>
            <person name="Ding M."/>
            <person name="Ye W."/>
            <person name="Kirkbride R.C."/>
            <person name="Jenkins J."/>
            <person name="Plott C."/>
            <person name="Lovell J."/>
            <person name="Lin Y.M."/>
            <person name="Vaughn R."/>
            <person name="Liu B."/>
            <person name="Simpson S."/>
            <person name="Scheffler B.E."/>
            <person name="Wen L."/>
            <person name="Saski C.A."/>
            <person name="Grover C.E."/>
            <person name="Hu G."/>
            <person name="Conover J.L."/>
            <person name="Carlson J.W."/>
            <person name="Shu S."/>
            <person name="Boston L.B."/>
            <person name="Williams M."/>
            <person name="Peterson D.G."/>
            <person name="McGee K."/>
            <person name="Jones D.C."/>
            <person name="Wendel J.F."/>
            <person name="Stelly D.M."/>
            <person name="Grimwood J."/>
            <person name="Schmutz J."/>
        </authorList>
    </citation>
    <scope>NUCLEOTIDE SEQUENCE [LARGE SCALE GENOMIC DNA]</scope>
    <source>
        <strain evidence="4">cv. TM-1</strain>
    </source>
</reference>
<dbReference type="InterPro" id="IPR048354">
    <property type="entry name" value="TOD1_MUCI70_glycTrfase_dom"/>
</dbReference>
<sequence length="694" mass="79778">MQQEFNTALPNDNTSTEVQQPLDQGKQQIQVYSRRNRSLETDTAVPITSPTDDCSETEVPPPSPSIYLPIAVRKGTRSCTQHPISRFVSYGNLSKSYKAFVTNVDSIKIPKNIEEALESAEWRQAVMEEMKALKNNETWEVSDLPKGKKTVGCKWIFTTKFKPDGRIDRYKARLVAKGFTQTYGLDYNETFAPVAKLNTARVLLSLAANLDWHLTQLDVKNAFLNGELNEEVYMDFPPGFEENKDQVCKLKKSLYGLKQSPRAWFSRFAKAMTSRNYIKGQADHTMFYKHSEEACPVCYLPVDQAIASMPSSPSASPVLQNLTYVHDENPIKTEPHGGSDFGGYPSIKQRSDSFDVKESMTVHCGFVKRSKPGLQTGFDFDESDVAELQQFHDIIVASAIFGNYDVIQQPRNISEEAKKNIPFYMFIDEETEAYIKKKSILDSSKRVGLWRIVVVRNVPYSDARRNGKVPKLLLHRIFPNVRYSIWIDGKLQLVVDPYQILEKFLWRQNANFAISRHYRRFDVFVEAEANKAAGKYDNSSIDEQVDFYKQEGLTPYSEAKFPITSDVPEGCVLIKEHIPITNLFTCLWFNEVDRFTSRDQLSFAMVRDKIMAKVDWNINMFLDCERRNFVVQTYHRDLLEQMPPPVANMIRRPPALPSMRRRTPGKRITRRRSSSRRHRKAATGNRDQFLLSTF</sequence>
<evidence type="ECO:0000256" key="1">
    <source>
        <dbReference type="SAM" id="MobiDB-lite"/>
    </source>
</evidence>
<dbReference type="Proteomes" id="UP000818029">
    <property type="component" value="Chromosome D05"/>
</dbReference>
<feature type="compositionally biased region" description="Polar residues" evidence="1">
    <location>
        <begin position="1"/>
        <end position="33"/>
    </location>
</feature>
<feature type="domain" description="TOD1/MUCI70 glycosyltransferase-like" evidence="2">
    <location>
        <begin position="322"/>
        <end position="635"/>
    </location>
</feature>